<proteinExistence type="predicted"/>
<feature type="coiled-coil region" evidence="1">
    <location>
        <begin position="415"/>
        <end position="447"/>
    </location>
</feature>
<keyword evidence="4" id="KW-1185">Reference proteome</keyword>
<keyword evidence="1" id="KW-0175">Coiled coil</keyword>
<organism evidence="3 4">
    <name type="scientific">Orchesella dallaii</name>
    <dbReference type="NCBI Taxonomy" id="48710"/>
    <lineage>
        <taxon>Eukaryota</taxon>
        <taxon>Metazoa</taxon>
        <taxon>Ecdysozoa</taxon>
        <taxon>Arthropoda</taxon>
        <taxon>Hexapoda</taxon>
        <taxon>Collembola</taxon>
        <taxon>Entomobryomorpha</taxon>
        <taxon>Entomobryoidea</taxon>
        <taxon>Orchesellidae</taxon>
        <taxon>Orchesellinae</taxon>
        <taxon>Orchesella</taxon>
    </lineage>
</organism>
<evidence type="ECO:0000256" key="2">
    <source>
        <dbReference type="SAM" id="MobiDB-lite"/>
    </source>
</evidence>
<gene>
    <name evidence="3" type="ORF">ODALV1_LOCUS22029</name>
</gene>
<reference evidence="3 4" key="1">
    <citation type="submission" date="2024-08" db="EMBL/GenBank/DDBJ databases">
        <authorList>
            <person name="Cucini C."/>
            <person name="Frati F."/>
        </authorList>
    </citation>
    <scope>NUCLEOTIDE SEQUENCE [LARGE SCALE GENOMIC DNA]</scope>
</reference>
<name>A0ABP1RGX2_9HEXA</name>
<evidence type="ECO:0000256" key="1">
    <source>
        <dbReference type="SAM" id="Coils"/>
    </source>
</evidence>
<dbReference type="EMBL" id="CAXLJM020000072">
    <property type="protein sequence ID" value="CAL8127971.1"/>
    <property type="molecule type" value="Genomic_DNA"/>
</dbReference>
<sequence length="469" mass="52215">MEDQSQLQQFDDQEGIEGAQYDPPQDLIFQYPEIDEFLAAQGFANSEVVVTAAPQVDDTDAMDVSADVPVDLSVREACASFTLSTTNVGILPGNVPVGGAPVAFPLEEGSSIVVVPPSLPLEVSEPLPGPSRLQEPETLPEEFYQLPLVDAVAVFRHFGLSDPMDEAWKKGILKQAPLGAYFTFGEKLLFLMTTEILKDVRKTERFISVGWEALVEDAVRGLKVGKAVAKGAGQNKKVLKIGLSNLREIPKKPRVIASKLLLDPYVILQGTEKVKCDADVVYRAQLRAFLENFDDKLKFQPDVCSRFVLGLQSGKERAYARAYDQGGLLLWLKLQLKGVTDCIESRLLNLPVSFVPYDRAILSSNKRVLGQLREDTKNCVMELQKLAAMERHDKLFNVQVRGRKDPGLFTPKDFLEETELQIQRLKLQVEEKNMQAVEDEAAMMKMKKELELLKGIFPHAQKLQKVTAG</sequence>
<dbReference type="Proteomes" id="UP001642540">
    <property type="component" value="Unassembled WGS sequence"/>
</dbReference>
<evidence type="ECO:0000313" key="4">
    <source>
        <dbReference type="Proteomes" id="UP001642540"/>
    </source>
</evidence>
<accession>A0ABP1RGX2</accession>
<evidence type="ECO:0000313" key="3">
    <source>
        <dbReference type="EMBL" id="CAL8127971.1"/>
    </source>
</evidence>
<feature type="region of interest" description="Disordered" evidence="2">
    <location>
        <begin position="1"/>
        <end position="21"/>
    </location>
</feature>
<comment type="caution">
    <text evidence="3">The sequence shown here is derived from an EMBL/GenBank/DDBJ whole genome shotgun (WGS) entry which is preliminary data.</text>
</comment>
<protein>
    <submittedName>
        <fullName evidence="3">Uncharacterized protein</fullName>
    </submittedName>
</protein>
<feature type="compositionally biased region" description="Polar residues" evidence="2">
    <location>
        <begin position="1"/>
        <end position="10"/>
    </location>
</feature>